<protein>
    <submittedName>
        <fullName evidence="3">Phosphatase PAP2 family protein</fullName>
    </submittedName>
</protein>
<dbReference type="InterPro" id="IPR036938">
    <property type="entry name" value="PAP2/HPO_sf"/>
</dbReference>
<name>A0ABU5ISU0_9BACI</name>
<dbReference type="SMART" id="SM00014">
    <property type="entry name" value="acidPPc"/>
    <property type="match status" value="1"/>
</dbReference>
<evidence type="ECO:0000313" key="4">
    <source>
        <dbReference type="Proteomes" id="UP001290455"/>
    </source>
</evidence>
<dbReference type="EMBL" id="JAXOFX010000001">
    <property type="protein sequence ID" value="MDZ5470216.1"/>
    <property type="molecule type" value="Genomic_DNA"/>
</dbReference>
<dbReference type="InterPro" id="IPR000326">
    <property type="entry name" value="PAP2/HPO"/>
</dbReference>
<keyword evidence="4" id="KW-1185">Reference proteome</keyword>
<feature type="transmembrane region" description="Helical" evidence="1">
    <location>
        <begin position="186"/>
        <end position="207"/>
    </location>
</feature>
<accession>A0ABU5ISU0</accession>
<keyword evidence="1" id="KW-0812">Transmembrane</keyword>
<dbReference type="Pfam" id="PF01569">
    <property type="entry name" value="PAP2"/>
    <property type="match status" value="1"/>
</dbReference>
<feature type="transmembrane region" description="Helical" evidence="1">
    <location>
        <begin position="126"/>
        <end position="146"/>
    </location>
</feature>
<organism evidence="3 4">
    <name type="scientific">Robertmurraya mangrovi</name>
    <dbReference type="NCBI Taxonomy" id="3098077"/>
    <lineage>
        <taxon>Bacteria</taxon>
        <taxon>Bacillati</taxon>
        <taxon>Bacillota</taxon>
        <taxon>Bacilli</taxon>
        <taxon>Bacillales</taxon>
        <taxon>Bacillaceae</taxon>
        <taxon>Robertmurraya</taxon>
    </lineage>
</organism>
<dbReference type="PANTHER" id="PTHR14969">
    <property type="entry name" value="SPHINGOSINE-1-PHOSPHATE PHOSPHOHYDROLASE"/>
    <property type="match status" value="1"/>
</dbReference>
<evidence type="ECO:0000256" key="1">
    <source>
        <dbReference type="SAM" id="Phobius"/>
    </source>
</evidence>
<reference evidence="3 4" key="1">
    <citation type="submission" date="2023-11" db="EMBL/GenBank/DDBJ databases">
        <title>Bacillus jintuensis, isolated from a mudflat on the Beibu Gulf coast.</title>
        <authorList>
            <person name="Li M."/>
        </authorList>
    </citation>
    <scope>NUCLEOTIDE SEQUENCE [LARGE SCALE GENOMIC DNA]</scope>
    <source>
        <strain evidence="3 4">31A1R</strain>
    </source>
</reference>
<evidence type="ECO:0000313" key="3">
    <source>
        <dbReference type="EMBL" id="MDZ5470216.1"/>
    </source>
</evidence>
<dbReference type="Proteomes" id="UP001290455">
    <property type="component" value="Unassembled WGS sequence"/>
</dbReference>
<feature type="transmembrane region" description="Helical" evidence="1">
    <location>
        <begin position="86"/>
        <end position="106"/>
    </location>
</feature>
<evidence type="ECO:0000259" key="2">
    <source>
        <dbReference type="SMART" id="SM00014"/>
    </source>
</evidence>
<feature type="transmembrane region" description="Helical" evidence="1">
    <location>
        <begin position="158"/>
        <end position="180"/>
    </location>
</feature>
<proteinExistence type="predicted"/>
<gene>
    <name evidence="3" type="ORF">SM124_00510</name>
</gene>
<keyword evidence="1" id="KW-0472">Membrane</keyword>
<dbReference type="Gene3D" id="1.20.144.10">
    <property type="entry name" value="Phosphatidic acid phosphatase type 2/haloperoxidase"/>
    <property type="match status" value="2"/>
</dbReference>
<sequence length="221" mass="24535">MGVRLSSKLTMGLLLIALVTSILLTNIVLSGEELTVDTKVRALIISLFGESTQGFFSTITPLGDKIGVISVGILFLLWLWWKSRDYIGLAVGIVAVALGNELNKFLKATIGRPRPEMEYLDHVESLSFPSGHAMIAIILYTYIAYFSIKQLKKTAVKWIIGLAASVVIMLIGISRVVLQVHYPTDVIGGFAIGYIWIVLLLFVYEWVTMKMNVKKDRDISL</sequence>
<dbReference type="SUPFAM" id="SSF48317">
    <property type="entry name" value="Acid phosphatase/Vanadium-dependent haloperoxidase"/>
    <property type="match status" value="1"/>
</dbReference>
<feature type="domain" description="Phosphatidic acid phosphatase type 2/haloperoxidase" evidence="2">
    <location>
        <begin position="86"/>
        <end position="201"/>
    </location>
</feature>
<dbReference type="CDD" id="cd03392">
    <property type="entry name" value="PAP2_like_2"/>
    <property type="match status" value="1"/>
</dbReference>
<feature type="transmembrane region" description="Helical" evidence="1">
    <location>
        <begin position="54"/>
        <end position="79"/>
    </location>
</feature>
<dbReference type="RefSeq" id="WP_322444528.1">
    <property type="nucleotide sequence ID" value="NZ_JAXOFX010000001.1"/>
</dbReference>
<dbReference type="PANTHER" id="PTHR14969:SF13">
    <property type="entry name" value="AT30094P"/>
    <property type="match status" value="1"/>
</dbReference>
<keyword evidence="1" id="KW-1133">Transmembrane helix</keyword>
<comment type="caution">
    <text evidence="3">The sequence shown here is derived from an EMBL/GenBank/DDBJ whole genome shotgun (WGS) entry which is preliminary data.</text>
</comment>